<feature type="compositionally biased region" description="Acidic residues" evidence="1">
    <location>
        <begin position="18"/>
        <end position="28"/>
    </location>
</feature>
<protein>
    <submittedName>
        <fullName evidence="3">Zinc finger protein, FOG family member 2</fullName>
    </submittedName>
</protein>
<comment type="caution">
    <text evidence="3">The sequence shown here is derived from an EMBL/GenBank/DDBJ whole genome shotgun (WGS) entry which is preliminary data.</text>
</comment>
<dbReference type="GO" id="GO:0045944">
    <property type="term" value="P:positive regulation of transcription by RNA polymerase II"/>
    <property type="evidence" value="ECO:0007669"/>
    <property type="project" value="TreeGrafter"/>
</dbReference>
<dbReference type="PANTHER" id="PTHR12958">
    <property type="entry name" value="FRIEND OF GATA2-RELATED"/>
    <property type="match status" value="1"/>
</dbReference>
<evidence type="ECO:0000256" key="1">
    <source>
        <dbReference type="SAM" id="MobiDB-lite"/>
    </source>
</evidence>
<evidence type="ECO:0000313" key="3">
    <source>
        <dbReference type="EMBL" id="KAF6405938.1"/>
    </source>
</evidence>
<dbReference type="GO" id="GO:0030154">
    <property type="term" value="P:cell differentiation"/>
    <property type="evidence" value="ECO:0007669"/>
    <property type="project" value="TreeGrafter"/>
</dbReference>
<keyword evidence="4" id="KW-1185">Reference proteome</keyword>
<name>A0A7J8C501_ROUAE</name>
<feature type="region of interest" description="Disordered" evidence="1">
    <location>
        <begin position="1"/>
        <end position="54"/>
    </location>
</feature>
<gene>
    <name evidence="3" type="ORF">HJG63_020952</name>
</gene>
<accession>A0A7J8C501</accession>
<evidence type="ECO:0000259" key="2">
    <source>
        <dbReference type="Pfam" id="PF21182"/>
    </source>
</evidence>
<feature type="region of interest" description="Disordered" evidence="1">
    <location>
        <begin position="66"/>
        <end position="103"/>
    </location>
</feature>
<sequence>MSRRKQSKPRQIKRPLEDAIEEEEEESPSEGTDVISKGDFPLEESFSTEFGPENLSCEEVEYFCNKGDNEGVQETAESDGDTQSEKPGQPGVETDDWDGPGELEVFQKDGERKIQSRQQLPVGTTWGPFAGKMDLNNNSLKTKAQVPMVLTAGPKWLLDVTWQGVEDNKNNCIVYSKGKCEIISLSLWKY</sequence>
<dbReference type="EMBL" id="JACASE010000015">
    <property type="protein sequence ID" value="KAF6405938.1"/>
    <property type="molecule type" value="Genomic_DNA"/>
</dbReference>
<dbReference type="InterPro" id="IPR049361">
    <property type="entry name" value="ZFPM1/2_PR"/>
</dbReference>
<dbReference type="GO" id="GO:0061629">
    <property type="term" value="F:RNA polymerase II-specific DNA-binding transcription factor binding"/>
    <property type="evidence" value="ECO:0007669"/>
    <property type="project" value="InterPro"/>
</dbReference>
<organism evidence="3 4">
    <name type="scientific">Rousettus aegyptiacus</name>
    <name type="common">Egyptian fruit bat</name>
    <name type="synonym">Pteropus aegyptiacus</name>
    <dbReference type="NCBI Taxonomy" id="9407"/>
    <lineage>
        <taxon>Eukaryota</taxon>
        <taxon>Metazoa</taxon>
        <taxon>Chordata</taxon>
        <taxon>Craniata</taxon>
        <taxon>Vertebrata</taxon>
        <taxon>Euteleostomi</taxon>
        <taxon>Mammalia</taxon>
        <taxon>Eutheria</taxon>
        <taxon>Laurasiatheria</taxon>
        <taxon>Chiroptera</taxon>
        <taxon>Yinpterochiroptera</taxon>
        <taxon>Pteropodoidea</taxon>
        <taxon>Pteropodidae</taxon>
        <taxon>Rousettinae</taxon>
        <taxon>Rousettus</taxon>
    </lineage>
</organism>
<feature type="compositionally biased region" description="Basic residues" evidence="1">
    <location>
        <begin position="1"/>
        <end position="13"/>
    </location>
</feature>
<dbReference type="PANTHER" id="PTHR12958:SF5">
    <property type="entry name" value="ZINC FINGER PROTEIN ZFPM2"/>
    <property type="match status" value="1"/>
</dbReference>
<dbReference type="InterPro" id="IPR039746">
    <property type="entry name" value="FOG"/>
</dbReference>
<dbReference type="GO" id="GO:0005634">
    <property type="term" value="C:nucleus"/>
    <property type="evidence" value="ECO:0007669"/>
    <property type="project" value="TreeGrafter"/>
</dbReference>
<dbReference type="GO" id="GO:0000122">
    <property type="term" value="P:negative regulation of transcription by RNA polymerase II"/>
    <property type="evidence" value="ECO:0007669"/>
    <property type="project" value="TreeGrafter"/>
</dbReference>
<proteinExistence type="predicted"/>
<dbReference type="Pfam" id="PF21182">
    <property type="entry name" value="FOG1-like_PR"/>
    <property type="match status" value="1"/>
</dbReference>
<evidence type="ECO:0000313" key="4">
    <source>
        <dbReference type="Proteomes" id="UP000593571"/>
    </source>
</evidence>
<dbReference type="AlphaFoldDB" id="A0A7J8C501"/>
<dbReference type="GO" id="GO:0007507">
    <property type="term" value="P:heart development"/>
    <property type="evidence" value="ECO:0007669"/>
    <property type="project" value="TreeGrafter"/>
</dbReference>
<dbReference type="Proteomes" id="UP000593571">
    <property type="component" value="Unassembled WGS sequence"/>
</dbReference>
<feature type="domain" description="Zinc finger protein ZFPM1/2 PR" evidence="2">
    <location>
        <begin position="100"/>
        <end position="179"/>
    </location>
</feature>
<reference evidence="3 4" key="1">
    <citation type="journal article" date="2020" name="Nature">
        <title>Six reference-quality genomes reveal evolution of bat adaptations.</title>
        <authorList>
            <person name="Jebb D."/>
            <person name="Huang Z."/>
            <person name="Pippel M."/>
            <person name="Hughes G.M."/>
            <person name="Lavrichenko K."/>
            <person name="Devanna P."/>
            <person name="Winkler S."/>
            <person name="Jermiin L.S."/>
            <person name="Skirmuntt E.C."/>
            <person name="Katzourakis A."/>
            <person name="Burkitt-Gray L."/>
            <person name="Ray D.A."/>
            <person name="Sullivan K.A.M."/>
            <person name="Roscito J.G."/>
            <person name="Kirilenko B.M."/>
            <person name="Davalos L.M."/>
            <person name="Corthals A.P."/>
            <person name="Power M.L."/>
            <person name="Jones G."/>
            <person name="Ransome R.D."/>
            <person name="Dechmann D.K.N."/>
            <person name="Locatelli A.G."/>
            <person name="Puechmaille S.J."/>
            <person name="Fedrigo O."/>
            <person name="Jarvis E.D."/>
            <person name="Hiller M."/>
            <person name="Vernes S.C."/>
            <person name="Myers E.W."/>
            <person name="Teeling E.C."/>
        </authorList>
    </citation>
    <scope>NUCLEOTIDE SEQUENCE [LARGE SCALE GENOMIC DNA]</scope>
    <source>
        <strain evidence="3">MRouAeg1</strain>
        <tissue evidence="3">Muscle</tissue>
    </source>
</reference>